<dbReference type="GO" id="GO:0004343">
    <property type="term" value="F:glucosamine 6-phosphate N-acetyltransferase activity"/>
    <property type="evidence" value="ECO:0007669"/>
    <property type="project" value="TreeGrafter"/>
</dbReference>
<sequence length="175" mass="20087">MNMDIDTTTENNVEYTTLVELLQQNLIQGNFQHITKQCFHSNFSHIKSQYLQLLSFLTNTETMSNEDFYKKVCEISKLGTIVVCYIKPDIIIGTGTIMIEPKIIHGGKYVGHIEDVVVHPLYRNKKVAKGIISKLVSHGNKCNCYKIILDCNSNLQSFYEKLGFQNKNIQMSIYK</sequence>
<dbReference type="CDD" id="cd04301">
    <property type="entry name" value="NAT_SF"/>
    <property type="match status" value="1"/>
</dbReference>
<dbReference type="PANTHER" id="PTHR13355:SF11">
    <property type="entry name" value="GLUCOSAMINE 6-PHOSPHATE N-ACETYLTRANSFERASE"/>
    <property type="match status" value="1"/>
</dbReference>
<proteinExistence type="predicted"/>
<evidence type="ECO:0000313" key="2">
    <source>
        <dbReference type="EMBL" id="QHU05546.1"/>
    </source>
</evidence>
<dbReference type="Gene3D" id="3.40.630.30">
    <property type="match status" value="1"/>
</dbReference>
<protein>
    <recommendedName>
        <fullName evidence="1">N-acetyltransferase domain-containing protein</fullName>
    </recommendedName>
</protein>
<dbReference type="SUPFAM" id="SSF55729">
    <property type="entry name" value="Acyl-CoA N-acyltransferases (Nat)"/>
    <property type="match status" value="1"/>
</dbReference>
<dbReference type="Pfam" id="PF00583">
    <property type="entry name" value="Acetyltransf_1"/>
    <property type="match status" value="1"/>
</dbReference>
<reference evidence="2" key="1">
    <citation type="journal article" date="2020" name="Nature">
        <title>Giant virus diversity and host interactions through global metagenomics.</title>
        <authorList>
            <person name="Schulz F."/>
            <person name="Roux S."/>
            <person name="Paez-Espino D."/>
            <person name="Jungbluth S."/>
            <person name="Walsh D.A."/>
            <person name="Denef V.J."/>
            <person name="McMahon K.D."/>
            <person name="Konstantinidis K.T."/>
            <person name="Eloe-Fadrosh E.A."/>
            <person name="Kyrpides N.C."/>
            <person name="Woyke T."/>
        </authorList>
    </citation>
    <scope>NUCLEOTIDE SEQUENCE</scope>
    <source>
        <strain evidence="2">GVMAG-M-3300027736-24</strain>
    </source>
</reference>
<dbReference type="EMBL" id="MN740417">
    <property type="protein sequence ID" value="QHU05546.1"/>
    <property type="molecule type" value="Genomic_DNA"/>
</dbReference>
<dbReference type="AlphaFoldDB" id="A0A6C0JLA4"/>
<dbReference type="InterPro" id="IPR000182">
    <property type="entry name" value="GNAT_dom"/>
</dbReference>
<evidence type="ECO:0000259" key="1">
    <source>
        <dbReference type="PROSITE" id="PS51186"/>
    </source>
</evidence>
<accession>A0A6C0JLA4</accession>
<feature type="domain" description="N-acetyltransferase" evidence="1">
    <location>
        <begin position="41"/>
        <end position="175"/>
    </location>
</feature>
<dbReference type="InterPro" id="IPR016181">
    <property type="entry name" value="Acyl_CoA_acyltransferase"/>
</dbReference>
<dbReference type="PROSITE" id="PS51186">
    <property type="entry name" value="GNAT"/>
    <property type="match status" value="1"/>
</dbReference>
<name>A0A6C0JLA4_9ZZZZ</name>
<organism evidence="2">
    <name type="scientific">viral metagenome</name>
    <dbReference type="NCBI Taxonomy" id="1070528"/>
    <lineage>
        <taxon>unclassified sequences</taxon>
        <taxon>metagenomes</taxon>
        <taxon>organismal metagenomes</taxon>
    </lineage>
</organism>
<dbReference type="PANTHER" id="PTHR13355">
    <property type="entry name" value="GLUCOSAMINE 6-PHOSPHATE N-ACETYLTRANSFERASE"/>
    <property type="match status" value="1"/>
</dbReference>
<dbReference type="InterPro" id="IPR039143">
    <property type="entry name" value="GNPNAT1-like"/>
</dbReference>